<keyword evidence="2" id="KW-1185">Reference proteome</keyword>
<reference evidence="1" key="1">
    <citation type="submission" date="2023-04" db="EMBL/GenBank/DDBJ databases">
        <title>Phytophthora fragariaefolia NBRC 109709.</title>
        <authorList>
            <person name="Ichikawa N."/>
            <person name="Sato H."/>
            <person name="Tonouchi N."/>
        </authorList>
    </citation>
    <scope>NUCLEOTIDE SEQUENCE</scope>
    <source>
        <strain evidence="1">NBRC 109709</strain>
    </source>
</reference>
<sequence length="158" mass="17088">MAAKAALPTSVTTIHNVNTSNFMSFSLQKPEYLVVGQIDLEQVQARLQLCQVPNSHARYVQQRHQTHVVVTASTFDDISAQLHGPGCVAVLLVEVPNYSAPYQDDKNTQSTLRTQEHKATNGVKLSRSLALDAVNVLAGLQPTGPTSTKDPGASNLLR</sequence>
<organism evidence="1 2">
    <name type="scientific">Phytophthora fragariaefolia</name>
    <dbReference type="NCBI Taxonomy" id="1490495"/>
    <lineage>
        <taxon>Eukaryota</taxon>
        <taxon>Sar</taxon>
        <taxon>Stramenopiles</taxon>
        <taxon>Oomycota</taxon>
        <taxon>Peronosporomycetes</taxon>
        <taxon>Peronosporales</taxon>
        <taxon>Peronosporaceae</taxon>
        <taxon>Phytophthora</taxon>
    </lineage>
</organism>
<protein>
    <submittedName>
        <fullName evidence="1">Unnamed protein product</fullName>
    </submittedName>
</protein>
<evidence type="ECO:0000313" key="2">
    <source>
        <dbReference type="Proteomes" id="UP001165121"/>
    </source>
</evidence>
<accession>A0A9W6X215</accession>
<comment type="caution">
    <text evidence="1">The sequence shown here is derived from an EMBL/GenBank/DDBJ whole genome shotgun (WGS) entry which is preliminary data.</text>
</comment>
<proteinExistence type="predicted"/>
<evidence type="ECO:0000313" key="1">
    <source>
        <dbReference type="EMBL" id="GMF27619.1"/>
    </source>
</evidence>
<dbReference type="AlphaFoldDB" id="A0A9W6X215"/>
<gene>
    <name evidence="1" type="ORF">Pfra01_000552700</name>
</gene>
<dbReference type="EMBL" id="BSXT01000441">
    <property type="protein sequence ID" value="GMF27619.1"/>
    <property type="molecule type" value="Genomic_DNA"/>
</dbReference>
<dbReference type="Proteomes" id="UP001165121">
    <property type="component" value="Unassembled WGS sequence"/>
</dbReference>
<name>A0A9W6X215_9STRA</name>